<keyword evidence="2" id="KW-1185">Reference proteome</keyword>
<protein>
    <submittedName>
        <fullName evidence="1">Uncharacterized protein</fullName>
    </submittedName>
</protein>
<dbReference type="Proteomes" id="UP000067626">
    <property type="component" value="Chromosome"/>
</dbReference>
<evidence type="ECO:0000313" key="1">
    <source>
        <dbReference type="EMBL" id="AKT39545.1"/>
    </source>
</evidence>
<organism evidence="1 2">
    <name type="scientific">Chondromyces crocatus</name>
    <dbReference type="NCBI Taxonomy" id="52"/>
    <lineage>
        <taxon>Bacteria</taxon>
        <taxon>Pseudomonadati</taxon>
        <taxon>Myxococcota</taxon>
        <taxon>Polyangia</taxon>
        <taxon>Polyangiales</taxon>
        <taxon>Polyangiaceae</taxon>
        <taxon>Chondromyces</taxon>
    </lineage>
</organism>
<dbReference type="AlphaFoldDB" id="A0A0K1EF99"/>
<dbReference type="EMBL" id="CP012159">
    <property type="protein sequence ID" value="AKT39545.1"/>
    <property type="molecule type" value="Genomic_DNA"/>
</dbReference>
<gene>
    <name evidence="1" type="ORF">CMC5_036920</name>
</gene>
<evidence type="ECO:0000313" key="2">
    <source>
        <dbReference type="Proteomes" id="UP000067626"/>
    </source>
</evidence>
<sequence length="136" mass="14868">MGVIMIYGAIEPATGVIAERRYCIGRTIHTSEVTSCIVVVCPVGTKLIGIHLSIFGTGDDDGNDAAPFREEEADRVGEILRQNDADISRANIFGVIDCWDSQIPGYDRLMAVLQNPPEHRKHWRSGTLTITAADLT</sequence>
<reference evidence="1 2" key="1">
    <citation type="submission" date="2015-07" db="EMBL/GenBank/DDBJ databases">
        <title>Genome analysis of myxobacterium Chondromyces crocatus Cm c5 reveals a high potential for natural compound synthesis and the genetic basis for the loss of fruiting body formation.</title>
        <authorList>
            <person name="Zaburannyi N."/>
            <person name="Bunk B."/>
            <person name="Maier J."/>
            <person name="Overmann J."/>
            <person name="Mueller R."/>
        </authorList>
    </citation>
    <scope>NUCLEOTIDE SEQUENCE [LARGE SCALE GENOMIC DNA]</scope>
    <source>
        <strain evidence="1 2">Cm c5</strain>
    </source>
</reference>
<dbReference type="KEGG" id="ccro:CMC5_036920"/>
<proteinExistence type="predicted"/>
<accession>A0A0K1EF99</accession>
<name>A0A0K1EF99_CHOCO</name>